<protein>
    <submittedName>
        <fullName evidence="1">Uncharacterized protein</fullName>
    </submittedName>
</protein>
<sequence length="135" mass="15376">METHLSTTTSTLIFLKLKLKKFLSTLLLKRFLESNLLIKYCRIQLSDSLRHAKWQPAPVSRKAPAGIIRVQGGIERRVENRDAQLHFFSEVCGGCFTVDKASINQPWRSSFGFRKMMGTNLNGSFTVEGDYQFAC</sequence>
<dbReference type="AlphaFoldDB" id="A0A8X6NZZ8"/>
<dbReference type="EMBL" id="BMAW01063481">
    <property type="protein sequence ID" value="GFT40518.1"/>
    <property type="molecule type" value="Genomic_DNA"/>
</dbReference>
<proteinExistence type="predicted"/>
<evidence type="ECO:0000313" key="2">
    <source>
        <dbReference type="Proteomes" id="UP000887013"/>
    </source>
</evidence>
<gene>
    <name evidence="1" type="ORF">NPIL_215261</name>
</gene>
<reference evidence="1" key="1">
    <citation type="submission" date="2020-08" db="EMBL/GenBank/DDBJ databases">
        <title>Multicomponent nature underlies the extraordinary mechanical properties of spider dragline silk.</title>
        <authorList>
            <person name="Kono N."/>
            <person name="Nakamura H."/>
            <person name="Mori M."/>
            <person name="Yoshida Y."/>
            <person name="Ohtoshi R."/>
            <person name="Malay A.D."/>
            <person name="Moran D.A.P."/>
            <person name="Tomita M."/>
            <person name="Numata K."/>
            <person name="Arakawa K."/>
        </authorList>
    </citation>
    <scope>NUCLEOTIDE SEQUENCE</scope>
</reference>
<evidence type="ECO:0000313" key="1">
    <source>
        <dbReference type="EMBL" id="GFT40518.1"/>
    </source>
</evidence>
<dbReference type="Proteomes" id="UP000887013">
    <property type="component" value="Unassembled WGS sequence"/>
</dbReference>
<accession>A0A8X6NZZ8</accession>
<comment type="caution">
    <text evidence="1">The sequence shown here is derived from an EMBL/GenBank/DDBJ whole genome shotgun (WGS) entry which is preliminary data.</text>
</comment>
<name>A0A8X6NZZ8_NEPPI</name>
<organism evidence="1 2">
    <name type="scientific">Nephila pilipes</name>
    <name type="common">Giant wood spider</name>
    <name type="synonym">Nephila maculata</name>
    <dbReference type="NCBI Taxonomy" id="299642"/>
    <lineage>
        <taxon>Eukaryota</taxon>
        <taxon>Metazoa</taxon>
        <taxon>Ecdysozoa</taxon>
        <taxon>Arthropoda</taxon>
        <taxon>Chelicerata</taxon>
        <taxon>Arachnida</taxon>
        <taxon>Araneae</taxon>
        <taxon>Araneomorphae</taxon>
        <taxon>Entelegynae</taxon>
        <taxon>Araneoidea</taxon>
        <taxon>Nephilidae</taxon>
        <taxon>Nephila</taxon>
    </lineage>
</organism>
<keyword evidence="2" id="KW-1185">Reference proteome</keyword>